<dbReference type="STRING" id="490629.SAMN05216266_1324"/>
<dbReference type="EMBL" id="FOKG01000032">
    <property type="protein sequence ID" value="SFB62883.1"/>
    <property type="molecule type" value="Genomic_DNA"/>
</dbReference>
<dbReference type="PANTHER" id="PTHR33371:SF19">
    <property type="entry name" value="MCE-FAMILY PROTEIN MCE4A"/>
    <property type="match status" value="1"/>
</dbReference>
<dbReference type="GO" id="GO:0051701">
    <property type="term" value="P:biological process involved in interaction with host"/>
    <property type="evidence" value="ECO:0007669"/>
    <property type="project" value="TreeGrafter"/>
</dbReference>
<evidence type="ECO:0000313" key="4">
    <source>
        <dbReference type="EMBL" id="SFB62883.1"/>
    </source>
</evidence>
<evidence type="ECO:0000259" key="2">
    <source>
        <dbReference type="Pfam" id="PF02470"/>
    </source>
</evidence>
<dbReference type="OrthoDB" id="3460188at2"/>
<reference evidence="5" key="1">
    <citation type="submission" date="2016-10" db="EMBL/GenBank/DDBJ databases">
        <authorList>
            <person name="Varghese N."/>
            <person name="Submissions S."/>
        </authorList>
    </citation>
    <scope>NUCLEOTIDE SEQUENCE [LARGE SCALE GENOMIC DNA]</scope>
    <source>
        <strain evidence="5">CGMCC 4.3568</strain>
    </source>
</reference>
<dbReference type="NCBIfam" id="TIGR00996">
    <property type="entry name" value="Mtu_fam_mce"/>
    <property type="match status" value="1"/>
</dbReference>
<keyword evidence="1" id="KW-0472">Membrane</keyword>
<dbReference type="Proteomes" id="UP000243799">
    <property type="component" value="Unassembled WGS sequence"/>
</dbReference>
<dbReference type="Pfam" id="PF11887">
    <property type="entry name" value="Mce4_CUP1"/>
    <property type="match status" value="1"/>
</dbReference>
<dbReference type="RefSeq" id="WP_091679237.1">
    <property type="nucleotide sequence ID" value="NZ_FOKG01000032.1"/>
</dbReference>
<dbReference type="AlphaFoldDB" id="A0A1I1CR22"/>
<evidence type="ECO:0000313" key="5">
    <source>
        <dbReference type="Proteomes" id="UP000243799"/>
    </source>
</evidence>
<keyword evidence="1" id="KW-1133">Transmembrane helix</keyword>
<sequence length="427" mass="45697">MTAGDTRKRLGTQFAGVIFFLVLALMLWFAVAVYEKRFTTVDSVILRADRVGMQLDENAEVKVRGVPFGEVRDVRTTPAGAEIELAMDPAKIDQLPRNVSARLLPKTVFGERYVSLVLPDQPDPHSLAAGDVIPQDRSENAIELERVLGNLLPLLEAVQPQKLSASLGAVAQALDTRGEALGESIVGLDRLLAETNPLMPQFKEAISGTADVAELYTDVAPEILQALADLTVTGRTIADERESLDALYAEVRTAARELGAFLRDNRNSLIGLTESSRPTLELLAKYSPSFPCLFDSVNRLTPLLEKAFGAGTGEPGLHVKLSVQQPRGKYVPGRDAPVYNAGGGPRCYPPGSAPGQGRRAAAGGPAPRAAASLPLALQSIPIENSPYERQLMAELMAPVLGVTPPEVAGWSGMLLGPLLRGTEVTLR</sequence>
<dbReference type="InterPro" id="IPR003399">
    <property type="entry name" value="Mce/MlaD"/>
</dbReference>
<keyword evidence="5" id="KW-1185">Reference proteome</keyword>
<protein>
    <submittedName>
        <fullName evidence="4">Virulence factor Mce family protein</fullName>
    </submittedName>
</protein>
<evidence type="ECO:0000256" key="1">
    <source>
        <dbReference type="SAM" id="Phobius"/>
    </source>
</evidence>
<proteinExistence type="predicted"/>
<keyword evidence="1" id="KW-0812">Transmembrane</keyword>
<feature type="domain" description="Mce/MlaD" evidence="2">
    <location>
        <begin position="44"/>
        <end position="117"/>
    </location>
</feature>
<feature type="domain" description="Mammalian cell entry C-terminal" evidence="3">
    <location>
        <begin position="124"/>
        <end position="345"/>
    </location>
</feature>
<dbReference type="InterPro" id="IPR052336">
    <property type="entry name" value="MlaD_Phospholipid_Transporter"/>
</dbReference>
<feature type="transmembrane region" description="Helical" evidence="1">
    <location>
        <begin position="12"/>
        <end position="34"/>
    </location>
</feature>
<organism evidence="4 5">
    <name type="scientific">Amycolatopsis marina</name>
    <dbReference type="NCBI Taxonomy" id="490629"/>
    <lineage>
        <taxon>Bacteria</taxon>
        <taxon>Bacillati</taxon>
        <taxon>Actinomycetota</taxon>
        <taxon>Actinomycetes</taxon>
        <taxon>Pseudonocardiales</taxon>
        <taxon>Pseudonocardiaceae</taxon>
        <taxon>Amycolatopsis</taxon>
    </lineage>
</organism>
<gene>
    <name evidence="4" type="ORF">SAMN05216266_1324</name>
</gene>
<name>A0A1I1CR22_9PSEU</name>
<dbReference type="InterPro" id="IPR005693">
    <property type="entry name" value="Mce"/>
</dbReference>
<evidence type="ECO:0000259" key="3">
    <source>
        <dbReference type="Pfam" id="PF11887"/>
    </source>
</evidence>
<accession>A0A1I1CR22</accession>
<dbReference type="PANTHER" id="PTHR33371">
    <property type="entry name" value="INTERMEMBRANE PHOSPHOLIPID TRANSPORT SYSTEM BINDING PROTEIN MLAD-RELATED"/>
    <property type="match status" value="1"/>
</dbReference>
<dbReference type="Pfam" id="PF02470">
    <property type="entry name" value="MlaD"/>
    <property type="match status" value="1"/>
</dbReference>
<dbReference type="GO" id="GO:0005576">
    <property type="term" value="C:extracellular region"/>
    <property type="evidence" value="ECO:0007669"/>
    <property type="project" value="TreeGrafter"/>
</dbReference>
<dbReference type="InterPro" id="IPR024516">
    <property type="entry name" value="Mce_C"/>
</dbReference>